<gene>
    <name evidence="16" type="primary">pyk</name>
    <name evidence="16" type="ORF">G4V39_03785</name>
</gene>
<evidence type="ECO:0000256" key="5">
    <source>
        <dbReference type="ARBA" id="ARBA00022723"/>
    </source>
</evidence>
<dbReference type="GO" id="GO:0000287">
    <property type="term" value="F:magnesium ion binding"/>
    <property type="evidence" value="ECO:0007669"/>
    <property type="project" value="UniProtKB-UniRule"/>
</dbReference>
<evidence type="ECO:0000313" key="16">
    <source>
        <dbReference type="EMBL" id="QIJ71448.1"/>
    </source>
</evidence>
<keyword evidence="10 13" id="KW-0324">Glycolysis</keyword>
<dbReference type="PRINTS" id="PR01050">
    <property type="entry name" value="PYRUVTKNASE"/>
</dbReference>
<dbReference type="PANTHER" id="PTHR11817">
    <property type="entry name" value="PYRUVATE KINASE"/>
    <property type="match status" value="1"/>
</dbReference>
<feature type="domain" description="Pyruvate kinase C-terminal" evidence="15">
    <location>
        <begin position="365"/>
        <end position="448"/>
    </location>
</feature>
<dbReference type="InterPro" id="IPR040442">
    <property type="entry name" value="Pyrv_kinase-like_dom_sf"/>
</dbReference>
<dbReference type="Gene3D" id="3.40.1380.20">
    <property type="entry name" value="Pyruvate kinase, C-terminal domain"/>
    <property type="match status" value="1"/>
</dbReference>
<evidence type="ECO:0000256" key="2">
    <source>
        <dbReference type="ARBA" id="ARBA00008663"/>
    </source>
</evidence>
<dbReference type="GO" id="GO:0016301">
    <property type="term" value="F:kinase activity"/>
    <property type="evidence" value="ECO:0007669"/>
    <property type="project" value="UniProtKB-KW"/>
</dbReference>
<dbReference type="NCBIfam" id="NF004978">
    <property type="entry name" value="PRK06354.1"/>
    <property type="match status" value="1"/>
</dbReference>
<dbReference type="SUPFAM" id="SSF50800">
    <property type="entry name" value="PK beta-barrel domain-like"/>
    <property type="match status" value="1"/>
</dbReference>
<keyword evidence="17" id="KW-1185">Reference proteome</keyword>
<evidence type="ECO:0000256" key="3">
    <source>
        <dbReference type="ARBA" id="ARBA00012142"/>
    </source>
</evidence>
<dbReference type="UniPathway" id="UPA00109">
    <property type="reaction ID" value="UER00188"/>
</dbReference>
<accession>A0A6G7PVH5</accession>
<dbReference type="NCBIfam" id="NF004491">
    <property type="entry name" value="PRK05826.1"/>
    <property type="match status" value="1"/>
</dbReference>
<name>A0A6G7PVH5_9BACT</name>
<dbReference type="EC" id="2.7.1.40" evidence="3 12"/>
<dbReference type="Pfam" id="PF02887">
    <property type="entry name" value="PK_C"/>
    <property type="match status" value="1"/>
</dbReference>
<dbReference type="RefSeq" id="WP_166031668.1">
    <property type="nucleotide sequence ID" value="NZ_CP048877.1"/>
</dbReference>
<evidence type="ECO:0000256" key="8">
    <source>
        <dbReference type="ARBA" id="ARBA00022840"/>
    </source>
</evidence>
<dbReference type="InterPro" id="IPR001697">
    <property type="entry name" value="Pyr_Knase"/>
</dbReference>
<dbReference type="KEGG" id="tav:G4V39_03785"/>
<dbReference type="Pfam" id="PF00224">
    <property type="entry name" value="PK"/>
    <property type="match status" value="1"/>
</dbReference>
<dbReference type="InterPro" id="IPR036918">
    <property type="entry name" value="Pyrv_Knase_C_sf"/>
</dbReference>
<dbReference type="InterPro" id="IPR015806">
    <property type="entry name" value="Pyrv_Knase_insert_dom_sf"/>
</dbReference>
<evidence type="ECO:0000256" key="11">
    <source>
        <dbReference type="ARBA" id="ARBA00023317"/>
    </source>
</evidence>
<evidence type="ECO:0000259" key="14">
    <source>
        <dbReference type="Pfam" id="PF00224"/>
    </source>
</evidence>
<protein>
    <recommendedName>
        <fullName evidence="3 12">Pyruvate kinase</fullName>
        <ecNumber evidence="3 12">2.7.1.40</ecNumber>
    </recommendedName>
</protein>
<dbReference type="InterPro" id="IPR015813">
    <property type="entry name" value="Pyrv/PenolPyrv_kinase-like_dom"/>
</dbReference>
<dbReference type="InterPro" id="IPR015795">
    <property type="entry name" value="Pyrv_Knase_C"/>
</dbReference>
<evidence type="ECO:0000313" key="17">
    <source>
        <dbReference type="Proteomes" id="UP000502179"/>
    </source>
</evidence>
<keyword evidence="4 13" id="KW-0808">Transferase</keyword>
<proteinExistence type="inferred from homology"/>
<evidence type="ECO:0000256" key="1">
    <source>
        <dbReference type="ARBA" id="ARBA00004997"/>
    </source>
</evidence>
<dbReference type="FunFam" id="2.40.33.10:FF:000001">
    <property type="entry name" value="Pyruvate kinase"/>
    <property type="match status" value="1"/>
</dbReference>
<evidence type="ECO:0000256" key="9">
    <source>
        <dbReference type="ARBA" id="ARBA00022842"/>
    </source>
</evidence>
<evidence type="ECO:0000256" key="10">
    <source>
        <dbReference type="ARBA" id="ARBA00023152"/>
    </source>
</evidence>
<dbReference type="Gene3D" id="3.20.20.60">
    <property type="entry name" value="Phosphoenolpyruvate-binding domains"/>
    <property type="match status" value="1"/>
</dbReference>
<evidence type="ECO:0000256" key="6">
    <source>
        <dbReference type="ARBA" id="ARBA00022741"/>
    </source>
</evidence>
<feature type="domain" description="Pyruvate kinase barrel" evidence="14">
    <location>
        <begin position="6"/>
        <end position="326"/>
    </location>
</feature>
<keyword evidence="7 13" id="KW-0418">Kinase</keyword>
<dbReference type="InterPro" id="IPR011037">
    <property type="entry name" value="Pyrv_Knase-like_insert_dom_sf"/>
</dbReference>
<evidence type="ECO:0000259" key="15">
    <source>
        <dbReference type="Pfam" id="PF02887"/>
    </source>
</evidence>
<comment type="catalytic activity">
    <reaction evidence="13">
        <text>pyruvate + ATP = phosphoenolpyruvate + ADP + H(+)</text>
        <dbReference type="Rhea" id="RHEA:18157"/>
        <dbReference type="ChEBI" id="CHEBI:15361"/>
        <dbReference type="ChEBI" id="CHEBI:15378"/>
        <dbReference type="ChEBI" id="CHEBI:30616"/>
        <dbReference type="ChEBI" id="CHEBI:58702"/>
        <dbReference type="ChEBI" id="CHEBI:456216"/>
        <dbReference type="EC" id="2.7.1.40"/>
    </reaction>
</comment>
<dbReference type="Proteomes" id="UP000502179">
    <property type="component" value="Chromosome"/>
</dbReference>
<keyword evidence="6" id="KW-0547">Nucleotide-binding</keyword>
<sequence length="484" mass="53048">MKLPRQKTKIVATIGPASDSVKTIKKMIREGMNIARINLAHGDKESHRRTIQRIREAARAAGGEVTIMADLPGPKLRIGRLAKEPLQLEKGEEVILSTGPATGYRKVIPVDFAELPRVVRPGKTIFLNDGFVQLRVEKVQGAEVHCRVVVGGSLRSHKGINIPGVDLGISAVTQQDLELLSFALKEAVEAISVSFVEKPEDIQQVRQFAQDLGYQPFIIAKIERAAAVKNIASILSVADGIMVARGDLGVEMPIEEIAVVQKRLIHLANQAAKPVITATQMLESMTENSRPTRAEVTDVTNAILDGTDCLMLSEETATGNYPVEAVAMMARIARAAEAASNRLPLWREHFEPPVGKKVAVEDIIALDIYLTVNRLPASLVITPTESGATARRVARFRLPVWIAAFTPSLATCRQLQFSYGVLAIQVTSRPQSWRRLAQSWAQRAGFRRGYAVIVQGPSPDHPQAPHRLEILDLTHKELETLSES</sequence>
<dbReference type="SUPFAM" id="SSF52935">
    <property type="entry name" value="PK C-terminal domain-like"/>
    <property type="match status" value="1"/>
</dbReference>
<evidence type="ECO:0000256" key="12">
    <source>
        <dbReference type="NCBIfam" id="TIGR01064"/>
    </source>
</evidence>
<comment type="pathway">
    <text evidence="1 13">Carbohydrate degradation; glycolysis; pyruvate from D-glyceraldehyde 3-phosphate: step 5/5.</text>
</comment>
<dbReference type="GO" id="GO:0004743">
    <property type="term" value="F:pyruvate kinase activity"/>
    <property type="evidence" value="ECO:0007669"/>
    <property type="project" value="UniProtKB-UniRule"/>
</dbReference>
<dbReference type="Gene3D" id="2.40.33.10">
    <property type="entry name" value="PK beta-barrel domain-like"/>
    <property type="match status" value="1"/>
</dbReference>
<dbReference type="EMBL" id="CP048877">
    <property type="protein sequence ID" value="QIJ71448.1"/>
    <property type="molecule type" value="Genomic_DNA"/>
</dbReference>
<dbReference type="NCBIfam" id="TIGR01064">
    <property type="entry name" value="pyruv_kin"/>
    <property type="match status" value="1"/>
</dbReference>
<dbReference type="InterPro" id="IPR015793">
    <property type="entry name" value="Pyrv_Knase_brl"/>
</dbReference>
<comment type="similarity">
    <text evidence="2 13">Belongs to the pyruvate kinase family.</text>
</comment>
<evidence type="ECO:0000256" key="4">
    <source>
        <dbReference type="ARBA" id="ARBA00022679"/>
    </source>
</evidence>
<evidence type="ECO:0000256" key="7">
    <source>
        <dbReference type="ARBA" id="ARBA00022777"/>
    </source>
</evidence>
<dbReference type="SUPFAM" id="SSF51621">
    <property type="entry name" value="Phosphoenolpyruvate/pyruvate domain"/>
    <property type="match status" value="1"/>
</dbReference>
<keyword evidence="9 13" id="KW-0460">Magnesium</keyword>
<dbReference type="GO" id="GO:0030955">
    <property type="term" value="F:potassium ion binding"/>
    <property type="evidence" value="ECO:0007669"/>
    <property type="project" value="UniProtKB-UniRule"/>
</dbReference>
<keyword evidence="5" id="KW-0479">Metal-binding</keyword>
<reference evidence="16 17" key="1">
    <citation type="submission" date="2020-02" db="EMBL/GenBank/DDBJ databases">
        <title>Genome analysis of Thermosulfuriphilus ammonigenes ST65T, an anaerobic thermophilic chemolithoautotrophic bacterium isolated from a deep-sea hydrothermal vent.</title>
        <authorList>
            <person name="Slobodkina G."/>
            <person name="Allioux M."/>
            <person name="Merkel A."/>
            <person name="Alain K."/>
            <person name="Jebbar M."/>
            <person name="Slobodkin A."/>
        </authorList>
    </citation>
    <scope>NUCLEOTIDE SEQUENCE [LARGE SCALE GENOMIC DNA]</scope>
    <source>
        <strain evidence="16 17">ST65</strain>
    </source>
</reference>
<organism evidence="16 17">
    <name type="scientific">Thermosulfuriphilus ammonigenes</name>
    <dbReference type="NCBI Taxonomy" id="1936021"/>
    <lineage>
        <taxon>Bacteria</taxon>
        <taxon>Pseudomonadati</taxon>
        <taxon>Thermodesulfobacteriota</taxon>
        <taxon>Thermodesulfobacteria</taxon>
        <taxon>Thermodesulfobacteriales</taxon>
        <taxon>Thermodesulfobacteriaceae</taxon>
        <taxon>Thermosulfuriphilus</taxon>
    </lineage>
</organism>
<evidence type="ECO:0000256" key="13">
    <source>
        <dbReference type="RuleBase" id="RU000504"/>
    </source>
</evidence>
<keyword evidence="11 16" id="KW-0670">Pyruvate</keyword>
<dbReference type="GO" id="GO:0005524">
    <property type="term" value="F:ATP binding"/>
    <property type="evidence" value="ECO:0007669"/>
    <property type="project" value="UniProtKB-KW"/>
</dbReference>
<keyword evidence="8" id="KW-0067">ATP-binding</keyword>
<dbReference type="AlphaFoldDB" id="A0A6G7PVH5"/>